<dbReference type="Pfam" id="PF07457">
    <property type="entry name" value="DUF1516"/>
    <property type="match status" value="1"/>
</dbReference>
<keyword evidence="7" id="KW-1185">Reference proteome</keyword>
<dbReference type="RefSeq" id="WP_377926368.1">
    <property type="nucleotide sequence ID" value="NZ_JBHUEM010000003.1"/>
</dbReference>
<evidence type="ECO:0000313" key="7">
    <source>
        <dbReference type="Proteomes" id="UP001597214"/>
    </source>
</evidence>
<keyword evidence="3 5" id="KW-1133">Transmembrane helix</keyword>
<dbReference type="Proteomes" id="UP001597214">
    <property type="component" value="Unassembled WGS sequence"/>
</dbReference>
<feature type="transmembrane region" description="Helical" evidence="5">
    <location>
        <begin position="37"/>
        <end position="58"/>
    </location>
</feature>
<feature type="transmembrane region" description="Helical" evidence="5">
    <location>
        <begin position="64"/>
        <end position="82"/>
    </location>
</feature>
<sequence>MIHAHVSAWFVTLILFFVALFLIRAGKKKPLKIVQMVLRLFYLLVLGTGLHLLAAAYQFKVLEANIKGLIGLWIIFLMEFILTRGGKGKPTKVFWIQLVIALILVFYFGYVVLG</sequence>
<evidence type="ECO:0000256" key="5">
    <source>
        <dbReference type="SAM" id="Phobius"/>
    </source>
</evidence>
<protein>
    <submittedName>
        <fullName evidence="6">YisL family protein</fullName>
    </submittedName>
</protein>
<feature type="transmembrane region" description="Helical" evidence="5">
    <location>
        <begin position="94"/>
        <end position="113"/>
    </location>
</feature>
<keyword evidence="2 5" id="KW-0812">Transmembrane</keyword>
<evidence type="ECO:0000313" key="6">
    <source>
        <dbReference type="EMBL" id="MFD1735266.1"/>
    </source>
</evidence>
<evidence type="ECO:0000256" key="2">
    <source>
        <dbReference type="ARBA" id="ARBA00022692"/>
    </source>
</evidence>
<dbReference type="InterPro" id="IPR010899">
    <property type="entry name" value="UPF0344"/>
</dbReference>
<keyword evidence="4 5" id="KW-0472">Membrane</keyword>
<feature type="transmembrane region" description="Helical" evidence="5">
    <location>
        <begin position="6"/>
        <end position="25"/>
    </location>
</feature>
<reference evidence="7" key="1">
    <citation type="journal article" date="2019" name="Int. J. Syst. Evol. Microbiol.">
        <title>The Global Catalogue of Microorganisms (GCM) 10K type strain sequencing project: providing services to taxonomists for standard genome sequencing and annotation.</title>
        <authorList>
            <consortium name="The Broad Institute Genomics Platform"/>
            <consortium name="The Broad Institute Genome Sequencing Center for Infectious Disease"/>
            <person name="Wu L."/>
            <person name="Ma J."/>
        </authorList>
    </citation>
    <scope>NUCLEOTIDE SEQUENCE [LARGE SCALE GENOMIC DNA]</scope>
    <source>
        <strain evidence="7">CCUG 49339</strain>
    </source>
</reference>
<organism evidence="6 7">
    <name type="scientific">Bacillus salitolerans</name>
    <dbReference type="NCBI Taxonomy" id="1437434"/>
    <lineage>
        <taxon>Bacteria</taxon>
        <taxon>Bacillati</taxon>
        <taxon>Bacillota</taxon>
        <taxon>Bacilli</taxon>
        <taxon>Bacillales</taxon>
        <taxon>Bacillaceae</taxon>
        <taxon>Bacillus</taxon>
    </lineage>
</organism>
<evidence type="ECO:0000256" key="3">
    <source>
        <dbReference type="ARBA" id="ARBA00022989"/>
    </source>
</evidence>
<accession>A0ABW4LLH3</accession>
<dbReference type="EMBL" id="JBHUEM010000003">
    <property type="protein sequence ID" value="MFD1735266.1"/>
    <property type="molecule type" value="Genomic_DNA"/>
</dbReference>
<gene>
    <name evidence="6" type="ORF">ACFSCX_01685</name>
</gene>
<comment type="caution">
    <text evidence="6">The sequence shown here is derived from an EMBL/GenBank/DDBJ whole genome shotgun (WGS) entry which is preliminary data.</text>
</comment>
<name>A0ABW4LLH3_9BACI</name>
<evidence type="ECO:0000256" key="4">
    <source>
        <dbReference type="ARBA" id="ARBA00023136"/>
    </source>
</evidence>
<keyword evidence="1" id="KW-1003">Cell membrane</keyword>
<proteinExistence type="predicted"/>
<evidence type="ECO:0000256" key="1">
    <source>
        <dbReference type="ARBA" id="ARBA00022475"/>
    </source>
</evidence>